<organism evidence="2">
    <name type="scientific">Blastocystis hominis</name>
    <dbReference type="NCBI Taxonomy" id="12968"/>
    <lineage>
        <taxon>Eukaryota</taxon>
        <taxon>Sar</taxon>
        <taxon>Stramenopiles</taxon>
        <taxon>Bigyra</taxon>
        <taxon>Opalozoa</taxon>
        <taxon>Opalinata</taxon>
        <taxon>Blastocystidae</taxon>
        <taxon>Blastocystis</taxon>
    </lineage>
</organism>
<accession>D8LV35</accession>
<gene>
    <name evidence="2" type="ORF">GSBLH_T00006023001</name>
</gene>
<dbReference type="InParanoid" id="D8LV35"/>
<feature type="transmembrane region" description="Helical" evidence="1">
    <location>
        <begin position="209"/>
        <end position="230"/>
    </location>
</feature>
<evidence type="ECO:0000313" key="2">
    <source>
        <dbReference type="EMBL" id="CBK19674.2"/>
    </source>
</evidence>
<evidence type="ECO:0000256" key="1">
    <source>
        <dbReference type="SAM" id="Phobius"/>
    </source>
</evidence>
<keyword evidence="1" id="KW-0472">Membrane</keyword>
<feature type="transmembrane region" description="Helical" evidence="1">
    <location>
        <begin position="77"/>
        <end position="98"/>
    </location>
</feature>
<dbReference type="OMA" id="WEAVLMI"/>
<feature type="transmembrane region" description="Helical" evidence="1">
    <location>
        <begin position="53"/>
        <end position="70"/>
    </location>
</feature>
<dbReference type="Proteomes" id="UP000008312">
    <property type="component" value="Unassembled WGS sequence"/>
</dbReference>
<dbReference type="RefSeq" id="XP_012893722.1">
    <property type="nucleotide sequence ID" value="XM_013038268.1"/>
</dbReference>
<keyword evidence="1" id="KW-1133">Transmembrane helix</keyword>
<feature type="transmembrane region" description="Helical" evidence="1">
    <location>
        <begin position="236"/>
        <end position="260"/>
    </location>
</feature>
<protein>
    <submittedName>
        <fullName evidence="2">Uncharacterized protein</fullName>
    </submittedName>
</protein>
<keyword evidence="1" id="KW-0812">Transmembrane</keyword>
<sequence>MSSTYYTLFQFKIKWKRRTHSKLSSYFNCLQYYPFAMSSINGEHVVMREVNESVILFDFLAVTIWIIALVHNKQWRALIVAGVGFVIYYLVDAILWMTIMGVRTIETTHNINPYLIQIWLQLGPGVIHPSWVILMLEGTFGPNKKHMKREFWIILFLLVQFTPAFAQQSVKFDGQIMIMRNMQSQRWIFILIGCIGYLYLIYRQVSAKALLKIFVICTAVETCFEMSLLLSDVRKATLQTVFIDCIIEFNVGAGIIVELWRFLMPKKERDFIVMSNEHLKD</sequence>
<dbReference type="EMBL" id="FN668638">
    <property type="protein sequence ID" value="CBK19674.2"/>
    <property type="molecule type" value="Genomic_DNA"/>
</dbReference>
<keyword evidence="3" id="KW-1185">Reference proteome</keyword>
<reference evidence="2" key="1">
    <citation type="submission" date="2010-02" db="EMBL/GenBank/DDBJ databases">
        <title>Sequencing and annotation of the Blastocystis hominis genome.</title>
        <authorList>
            <person name="Wincker P."/>
        </authorList>
    </citation>
    <scope>NUCLEOTIDE SEQUENCE</scope>
    <source>
        <strain evidence="2">Singapore isolate B</strain>
    </source>
</reference>
<dbReference type="AlphaFoldDB" id="D8LV35"/>
<evidence type="ECO:0000313" key="3">
    <source>
        <dbReference type="Proteomes" id="UP000008312"/>
    </source>
</evidence>
<feature type="transmembrane region" description="Helical" evidence="1">
    <location>
        <begin position="150"/>
        <end position="166"/>
    </location>
</feature>
<dbReference type="GeneID" id="24922148"/>
<feature type="transmembrane region" description="Helical" evidence="1">
    <location>
        <begin position="186"/>
        <end position="202"/>
    </location>
</feature>
<dbReference type="OrthoDB" id="10453401at2759"/>
<feature type="transmembrane region" description="Helical" evidence="1">
    <location>
        <begin position="118"/>
        <end position="138"/>
    </location>
</feature>
<name>D8LV35_BLAHO</name>
<proteinExistence type="predicted"/>